<proteinExistence type="predicted"/>
<dbReference type="RefSeq" id="WP_174191696.1">
    <property type="nucleotide sequence ID" value="NZ_JABULH010000001.1"/>
</dbReference>
<keyword evidence="2" id="KW-1185">Reference proteome</keyword>
<evidence type="ECO:0008006" key="3">
    <source>
        <dbReference type="Google" id="ProtNLM"/>
    </source>
</evidence>
<comment type="caution">
    <text evidence="1">The sequence shown here is derived from an EMBL/GenBank/DDBJ whole genome shotgun (WGS) entry which is preliminary data.</text>
</comment>
<evidence type="ECO:0000313" key="1">
    <source>
        <dbReference type="EMBL" id="NTS63570.1"/>
    </source>
</evidence>
<dbReference type="EMBL" id="JABULH010000001">
    <property type="protein sequence ID" value="NTS63570.1"/>
    <property type="molecule type" value="Genomic_DNA"/>
</dbReference>
<gene>
    <name evidence="1" type="ORF">HRV97_00170</name>
</gene>
<accession>A0ABX2JE89</accession>
<dbReference type="Proteomes" id="UP000621447">
    <property type="component" value="Unassembled WGS sequence"/>
</dbReference>
<protein>
    <recommendedName>
        <fullName evidence="3">ER-bound oxygenase mpaB/mpaB'/Rubber oxygenase catalytic domain-containing protein</fullName>
    </recommendedName>
</protein>
<organism evidence="1 2">
    <name type="scientific">Sphingomonas hominis</name>
    <dbReference type="NCBI Taxonomy" id="2741495"/>
    <lineage>
        <taxon>Bacteria</taxon>
        <taxon>Pseudomonadati</taxon>
        <taxon>Pseudomonadota</taxon>
        <taxon>Alphaproteobacteria</taxon>
        <taxon>Sphingomonadales</taxon>
        <taxon>Sphingomonadaceae</taxon>
        <taxon>Sphingomonas</taxon>
    </lineage>
</organism>
<name>A0ABX2JE89_9SPHN</name>
<sequence>MSARMKPAEGAMTLAEMKEFASFPAATQRYIRRSLDVGLDRQDAMLRWSRDVVEAASIRAQARHYRRLDDLRANVPDDSGLDAVEPFLSPLVVTSAFDLGQGRLLSFSAYRFLYERLIGARVRPWLPAAFCSAAALPHLHPELRRKLLQSISEAAATASGWSSRQPAFFPHWVEKVEIGTPLH</sequence>
<evidence type="ECO:0000313" key="2">
    <source>
        <dbReference type="Proteomes" id="UP000621447"/>
    </source>
</evidence>
<reference evidence="1 2" key="1">
    <citation type="submission" date="2020-06" db="EMBL/GenBank/DDBJ databases">
        <title>Sphingomonas hominis sp. nov., a member of the Sphingomonas, isolated from the hair of a 22-year-old girl.</title>
        <authorList>
            <person name="Zhang D.-F."/>
            <person name="Cui X.-W."/>
        </authorList>
    </citation>
    <scope>NUCLEOTIDE SEQUENCE [LARGE SCALE GENOMIC DNA]</scope>
    <source>
        <strain evidence="1 2">HHU CXW</strain>
    </source>
</reference>